<dbReference type="GO" id="GO:0016020">
    <property type="term" value="C:membrane"/>
    <property type="evidence" value="ECO:0007669"/>
    <property type="project" value="InterPro"/>
</dbReference>
<sequence length="345" mass="40378">MNALFAKRRQLFKSQCAKYLKYVFNDHFVLFLMLGVGFLMVQYSQLIQNPPVQRTLLQMVLVGVLLAVSFMGNFNAYLEEADQHFLLTKEKDVIKEVQEAKNRALLTWSVLQLFLLAFFYPLARVLGWPLMIYLGLGLVSLGLKWGMFEWQVNRLLKTSGLDWRSVIDHDRHQRQSVLKFFSLFTQVKGISQGVKRRAYLDRFLTLFPQGTWQHLFARAFLRSGDYLTLSLRLVILSILSVVFVNQDLVATVLVLLFNYLLLFQLLALYGHYDYQYLTRLFPLPLVEKKKSLKVFLNRFFLFLLVLQVVLATIFFQDKVYLLGLVGVQLVFNLIYLPYKIEKLID</sequence>
<dbReference type="EMBL" id="LT906439">
    <property type="protein sequence ID" value="SNU91058.1"/>
    <property type="molecule type" value="Genomic_DNA"/>
</dbReference>
<accession>A0A239T1T8</accession>
<keyword evidence="3" id="KW-1185">Reference proteome</keyword>
<feature type="transmembrane region" description="Helical" evidence="1">
    <location>
        <begin position="104"/>
        <end position="122"/>
    </location>
</feature>
<feature type="transmembrane region" description="Helical" evidence="1">
    <location>
        <begin position="128"/>
        <end position="147"/>
    </location>
</feature>
<keyword evidence="1" id="KW-1133">Transmembrane helix</keyword>
<evidence type="ECO:0000256" key="1">
    <source>
        <dbReference type="SAM" id="Phobius"/>
    </source>
</evidence>
<feature type="transmembrane region" description="Helical" evidence="1">
    <location>
        <begin position="250"/>
        <end position="274"/>
    </location>
</feature>
<dbReference type="RefSeq" id="WP_018374109.1">
    <property type="nucleotide sequence ID" value="NZ_LT906439.1"/>
</dbReference>
<gene>
    <name evidence="2" type="ORF">SAMEA4412692_02131</name>
</gene>
<feature type="transmembrane region" description="Helical" evidence="1">
    <location>
        <begin position="226"/>
        <end position="244"/>
    </location>
</feature>
<dbReference type="InterPro" id="IPR010288">
    <property type="entry name" value="EcsB_ABC"/>
</dbReference>
<dbReference type="eggNOG" id="COG4473">
    <property type="taxonomic scope" value="Bacteria"/>
</dbReference>
<dbReference type="AlphaFoldDB" id="A0A239T1T8"/>
<keyword evidence="1" id="KW-0812">Transmembrane</keyword>
<organism evidence="2 3">
    <name type="scientific">Streptococcus merionis</name>
    <dbReference type="NCBI Taxonomy" id="400065"/>
    <lineage>
        <taxon>Bacteria</taxon>
        <taxon>Bacillati</taxon>
        <taxon>Bacillota</taxon>
        <taxon>Bacilli</taxon>
        <taxon>Lactobacillales</taxon>
        <taxon>Streptococcaceae</taxon>
        <taxon>Streptococcus</taxon>
    </lineage>
</organism>
<dbReference type="Proteomes" id="UP000215185">
    <property type="component" value="Chromosome 1"/>
</dbReference>
<protein>
    <submittedName>
        <fullName evidence="2">Multidrug ABC transporter permease</fullName>
    </submittedName>
</protein>
<reference evidence="2 3" key="1">
    <citation type="submission" date="2017-06" db="EMBL/GenBank/DDBJ databases">
        <authorList>
            <consortium name="Pathogen Informatics"/>
        </authorList>
    </citation>
    <scope>NUCLEOTIDE SEQUENCE [LARGE SCALE GENOMIC DNA]</scope>
    <source>
        <strain evidence="2 3">NCTC13788</strain>
    </source>
</reference>
<keyword evidence="1" id="KW-0472">Membrane</keyword>
<evidence type="ECO:0000313" key="3">
    <source>
        <dbReference type="Proteomes" id="UP000215185"/>
    </source>
</evidence>
<dbReference type="OrthoDB" id="2447941at2"/>
<dbReference type="Pfam" id="PF05975">
    <property type="entry name" value="EcsB"/>
    <property type="match status" value="2"/>
</dbReference>
<feature type="transmembrane region" description="Helical" evidence="1">
    <location>
        <begin position="55"/>
        <end position="78"/>
    </location>
</feature>
<proteinExistence type="predicted"/>
<feature type="transmembrane region" description="Helical" evidence="1">
    <location>
        <begin position="320"/>
        <end position="338"/>
    </location>
</feature>
<dbReference type="PIRSF" id="PIRSF037259">
    <property type="entry name" value="EcsB_ABC"/>
    <property type="match status" value="1"/>
</dbReference>
<feature type="transmembrane region" description="Helical" evidence="1">
    <location>
        <begin position="20"/>
        <end position="43"/>
    </location>
</feature>
<feature type="transmembrane region" description="Helical" evidence="1">
    <location>
        <begin position="295"/>
        <end position="314"/>
    </location>
</feature>
<dbReference type="STRING" id="1123308.GCA_000380085_01575"/>
<name>A0A239T1T8_9STRE</name>
<evidence type="ECO:0000313" key="2">
    <source>
        <dbReference type="EMBL" id="SNU91058.1"/>
    </source>
</evidence>
<dbReference type="KEGG" id="smen:SAMEA4412692_2131"/>